<organism evidence="2">
    <name type="scientific">Anthonomus grandis</name>
    <name type="common">Mexican cotton boll weevil</name>
    <name type="synonym">Anthonomus thurberiae</name>
    <dbReference type="NCBI Taxonomy" id="7044"/>
    <lineage>
        <taxon>Eukaryota</taxon>
        <taxon>Metazoa</taxon>
        <taxon>Ecdysozoa</taxon>
        <taxon>Arthropoda</taxon>
        <taxon>Hexapoda</taxon>
        <taxon>Insecta</taxon>
        <taxon>Pterygota</taxon>
        <taxon>Neoptera</taxon>
        <taxon>Endopterygota</taxon>
        <taxon>Coleoptera</taxon>
        <taxon>Polyphaga</taxon>
        <taxon>Cucujiformia</taxon>
        <taxon>Curculionidae</taxon>
        <taxon>Curculioninae</taxon>
        <taxon>Anthonomini</taxon>
        <taxon>Anthonomus</taxon>
    </lineage>
</organism>
<reference evidence="2" key="1">
    <citation type="submission" date="2017-03" db="EMBL/GenBank/DDBJ databases">
        <title>Hypothetical protein related to olfaction in boll weevil.</title>
        <authorList>
            <person name="Pires Paula D."/>
            <person name="C Togawa R."/>
        </authorList>
    </citation>
    <scope>NUCLEOTIDE SEQUENCE</scope>
</reference>
<dbReference type="EMBL" id="KY826448">
    <property type="protein sequence ID" value="AVI04876.1"/>
    <property type="molecule type" value="mRNA"/>
</dbReference>
<dbReference type="AlphaFoldDB" id="A0A2P9JZD6"/>
<dbReference type="PANTHER" id="PTHR11257">
    <property type="entry name" value="CHEMOSENSORY PROTEIN-RELATED"/>
    <property type="match status" value="1"/>
</dbReference>
<dbReference type="PANTHER" id="PTHR11257:SF12">
    <property type="entry name" value="EJACULATORY BULB-SPECIFIC PROTEIN 3-RELATED"/>
    <property type="match status" value="1"/>
</dbReference>
<sequence length="128" mass="14814">MKLLVISCVLMGVLVVCLADDKYTTKYDNVDLDQILQSDRLLRNYVNCLLEKGKCTPDGVELKKNLPDALENGCQKCTETQQKGARKVIHFLIKNKREWWNELAAKYDPDGTYTKKYEEEIKKENLNI</sequence>
<name>A0A2P9JZD6_ANTGR</name>
<evidence type="ECO:0000256" key="1">
    <source>
        <dbReference type="SAM" id="SignalP"/>
    </source>
</evidence>
<evidence type="ECO:0000313" key="2">
    <source>
        <dbReference type="EMBL" id="AVI04876.1"/>
    </source>
</evidence>
<proteinExistence type="evidence at transcript level"/>
<feature type="chain" id="PRO_5015191477" evidence="1">
    <location>
        <begin position="20"/>
        <end position="128"/>
    </location>
</feature>
<protein>
    <submittedName>
        <fullName evidence="2">Putative chemosensory protein 5</fullName>
    </submittedName>
</protein>
<keyword evidence="1" id="KW-0732">Signal</keyword>
<dbReference type="SUPFAM" id="SSF100910">
    <property type="entry name" value="Chemosensory protein Csp2"/>
    <property type="match status" value="1"/>
</dbReference>
<feature type="signal peptide" evidence="1">
    <location>
        <begin position="1"/>
        <end position="19"/>
    </location>
</feature>
<dbReference type="Pfam" id="PF03392">
    <property type="entry name" value="OS-D"/>
    <property type="match status" value="1"/>
</dbReference>
<accession>A0A2P9JZD6</accession>
<dbReference type="InterPro" id="IPR036682">
    <property type="entry name" value="OS_D_A10/PebIII_sf"/>
</dbReference>
<dbReference type="Gene3D" id="1.10.2080.10">
    <property type="entry name" value="Insect odorant-binding protein A10/Ejaculatory bulb-specific protein 3"/>
    <property type="match status" value="1"/>
</dbReference>
<dbReference type="InterPro" id="IPR005055">
    <property type="entry name" value="A10/PebIII"/>
</dbReference>